<organism evidence="4 5">
    <name type="scientific">Planctopirus hydrillae</name>
    <dbReference type="NCBI Taxonomy" id="1841610"/>
    <lineage>
        <taxon>Bacteria</taxon>
        <taxon>Pseudomonadati</taxon>
        <taxon>Planctomycetota</taxon>
        <taxon>Planctomycetia</taxon>
        <taxon>Planctomycetales</taxon>
        <taxon>Planctomycetaceae</taxon>
        <taxon>Planctopirus</taxon>
    </lineage>
</organism>
<dbReference type="InterPro" id="IPR029068">
    <property type="entry name" value="Glyas_Bleomycin-R_OHBP_Dase"/>
</dbReference>
<dbReference type="STRING" id="1841610.A6X21_11490"/>
<dbReference type="GO" id="GO:0046491">
    <property type="term" value="P:L-methylmalonyl-CoA metabolic process"/>
    <property type="evidence" value="ECO:0007669"/>
    <property type="project" value="TreeGrafter"/>
</dbReference>
<keyword evidence="5" id="KW-1185">Reference proteome</keyword>
<feature type="signal peptide" evidence="2">
    <location>
        <begin position="1"/>
        <end position="23"/>
    </location>
</feature>
<evidence type="ECO:0000313" key="4">
    <source>
        <dbReference type="EMBL" id="ODA28679.1"/>
    </source>
</evidence>
<evidence type="ECO:0000313" key="5">
    <source>
        <dbReference type="Proteomes" id="UP000094828"/>
    </source>
</evidence>
<sequence length="187" mass="19926">MARGALCSLFGAMLLSGISIAVAALQEEKSPETGFSSETIDVGLCVSNMQASIDFYTKAIGFQELPGFSVPADYAREVGLSDGQVLDVKVLTLGTGPTATRLKLIQFPKAPGARSDQSYIQSTYGIRYLTIHVKDVNASLEKLKQHKVKPIASSPKLLPAGFPEGVGLCNLRDPDGNLVELVGPYRP</sequence>
<feature type="domain" description="VOC" evidence="3">
    <location>
        <begin position="38"/>
        <end position="184"/>
    </location>
</feature>
<dbReference type="SUPFAM" id="SSF54593">
    <property type="entry name" value="Glyoxalase/Bleomycin resistance protein/Dihydroxybiphenyl dioxygenase"/>
    <property type="match status" value="1"/>
</dbReference>
<dbReference type="AlphaFoldDB" id="A0A1C3E692"/>
<dbReference type="OrthoDB" id="375220at2"/>
<gene>
    <name evidence="4" type="ORF">A6X21_11490</name>
</gene>
<name>A0A1C3E692_9PLAN</name>
<dbReference type="EMBL" id="LYDR01000152">
    <property type="protein sequence ID" value="ODA28679.1"/>
    <property type="molecule type" value="Genomic_DNA"/>
</dbReference>
<evidence type="ECO:0000256" key="1">
    <source>
        <dbReference type="ARBA" id="ARBA00022723"/>
    </source>
</evidence>
<dbReference type="PROSITE" id="PS51819">
    <property type="entry name" value="VOC"/>
    <property type="match status" value="1"/>
</dbReference>
<protein>
    <submittedName>
        <fullName evidence="4">Bleomycin resistance protein</fullName>
    </submittedName>
</protein>
<dbReference type="GO" id="GO:0046872">
    <property type="term" value="F:metal ion binding"/>
    <property type="evidence" value="ECO:0007669"/>
    <property type="project" value="UniProtKB-KW"/>
</dbReference>
<dbReference type="InterPro" id="IPR004360">
    <property type="entry name" value="Glyas_Fos-R_dOase_dom"/>
</dbReference>
<keyword evidence="2" id="KW-0732">Signal</keyword>
<dbReference type="Proteomes" id="UP000094828">
    <property type="component" value="Unassembled WGS sequence"/>
</dbReference>
<dbReference type="InterPro" id="IPR037523">
    <property type="entry name" value="VOC_core"/>
</dbReference>
<accession>A0A1C3E692</accession>
<comment type="caution">
    <text evidence="4">The sequence shown here is derived from an EMBL/GenBank/DDBJ whole genome shotgun (WGS) entry which is preliminary data.</text>
</comment>
<dbReference type="PANTHER" id="PTHR43048">
    <property type="entry name" value="METHYLMALONYL-COA EPIMERASE"/>
    <property type="match status" value="1"/>
</dbReference>
<keyword evidence="1" id="KW-0479">Metal-binding</keyword>
<dbReference type="InterPro" id="IPR051785">
    <property type="entry name" value="MMCE/EMCE_epimerase"/>
</dbReference>
<dbReference type="Pfam" id="PF00903">
    <property type="entry name" value="Glyoxalase"/>
    <property type="match status" value="1"/>
</dbReference>
<proteinExistence type="predicted"/>
<reference evidence="4 5" key="1">
    <citation type="submission" date="2016-05" db="EMBL/GenBank/DDBJ databases">
        <title>Genomic and physiological characterization of Planctopirus sp. isolated from fresh water lake.</title>
        <authorList>
            <person name="Subhash Y."/>
            <person name="Ramana C."/>
        </authorList>
    </citation>
    <scope>NUCLEOTIDE SEQUENCE [LARGE SCALE GENOMIC DNA]</scope>
    <source>
        <strain evidence="4 5">JC280</strain>
    </source>
</reference>
<evidence type="ECO:0000256" key="2">
    <source>
        <dbReference type="SAM" id="SignalP"/>
    </source>
</evidence>
<evidence type="ECO:0000259" key="3">
    <source>
        <dbReference type="PROSITE" id="PS51819"/>
    </source>
</evidence>
<dbReference type="GO" id="GO:0004493">
    <property type="term" value="F:methylmalonyl-CoA epimerase activity"/>
    <property type="evidence" value="ECO:0007669"/>
    <property type="project" value="TreeGrafter"/>
</dbReference>
<dbReference type="PANTHER" id="PTHR43048:SF3">
    <property type="entry name" value="METHYLMALONYL-COA EPIMERASE, MITOCHONDRIAL"/>
    <property type="match status" value="1"/>
</dbReference>
<dbReference type="Gene3D" id="3.10.180.10">
    <property type="entry name" value="2,3-Dihydroxybiphenyl 1,2-Dioxygenase, domain 1"/>
    <property type="match status" value="1"/>
</dbReference>
<feature type="chain" id="PRO_5008672865" evidence="2">
    <location>
        <begin position="24"/>
        <end position="187"/>
    </location>
</feature>